<dbReference type="HAMAP" id="MF_00765">
    <property type="entry name" value="DarP"/>
    <property type="match status" value="1"/>
</dbReference>
<keyword evidence="2" id="KW-0690">Ribosome biogenesis</keyword>
<dbReference type="InterPro" id="IPR006839">
    <property type="entry name" value="DarP"/>
</dbReference>
<evidence type="ECO:0000313" key="7">
    <source>
        <dbReference type="Proteomes" id="UP000009173"/>
    </source>
</evidence>
<keyword evidence="3" id="KW-0699">rRNA-binding</keyword>
<keyword evidence="1" id="KW-0963">Cytoplasm</keyword>
<dbReference type="GO" id="GO:0019843">
    <property type="term" value="F:rRNA binding"/>
    <property type="evidence" value="ECO:0007669"/>
    <property type="project" value="UniProtKB-KW"/>
</dbReference>
<evidence type="ECO:0000313" key="6">
    <source>
        <dbReference type="EMBL" id="ABM29029.1"/>
    </source>
</evidence>
<dbReference type="RefSeq" id="WP_010938274.1">
    <property type="nucleotide sequence ID" value="NC_008751.1"/>
</dbReference>
<dbReference type="Gene3D" id="1.10.60.30">
    <property type="entry name" value="PSPTO4464-like domains"/>
    <property type="match status" value="2"/>
</dbReference>
<dbReference type="SUPFAM" id="SSF158710">
    <property type="entry name" value="PSPTO4464-like"/>
    <property type="match status" value="1"/>
</dbReference>
<protein>
    <submittedName>
        <fullName evidence="6">Uncharacterized protein</fullName>
    </submittedName>
</protein>
<reference evidence="7" key="1">
    <citation type="journal article" date="2009" name="Environ. Microbiol.">
        <title>Contribution of mobile genetic elements to Desulfovibrio vulgaris genome plasticity.</title>
        <authorList>
            <person name="Walker C.B."/>
            <person name="Stolyar S."/>
            <person name="Chivian D."/>
            <person name="Pinel N."/>
            <person name="Gabster J.A."/>
            <person name="Dehal P.S."/>
            <person name="He Z."/>
            <person name="Yang Z.K."/>
            <person name="Yen H.C."/>
            <person name="Zhou J."/>
            <person name="Wall J.D."/>
            <person name="Hazen T.C."/>
            <person name="Arkin A.P."/>
            <person name="Stahl D.A."/>
        </authorList>
    </citation>
    <scope>NUCLEOTIDE SEQUENCE [LARGE SCALE GENOMIC DNA]</scope>
    <source>
        <strain evidence="7">DP4</strain>
    </source>
</reference>
<evidence type="ECO:0000256" key="4">
    <source>
        <dbReference type="ARBA" id="ARBA00022884"/>
    </source>
</evidence>
<dbReference type="EMBL" id="CP000527">
    <property type="protein sequence ID" value="ABM29029.1"/>
    <property type="molecule type" value="Genomic_DNA"/>
</dbReference>
<feature type="region of interest" description="Disordered" evidence="5">
    <location>
        <begin position="1"/>
        <end position="30"/>
    </location>
</feature>
<evidence type="ECO:0000256" key="3">
    <source>
        <dbReference type="ARBA" id="ARBA00022730"/>
    </source>
</evidence>
<dbReference type="NCBIfam" id="NF003593">
    <property type="entry name" value="PRK05255.1-1"/>
    <property type="match status" value="1"/>
</dbReference>
<dbReference type="PANTHER" id="PTHR38101">
    <property type="entry name" value="UPF0307 PROTEIN YJGA"/>
    <property type="match status" value="1"/>
</dbReference>
<proteinExistence type="inferred from homology"/>
<name>A0A0H3ABH8_NITV4</name>
<dbReference type="PIRSF" id="PIRSF016183">
    <property type="entry name" value="UCP016183"/>
    <property type="match status" value="1"/>
</dbReference>
<dbReference type="Proteomes" id="UP000009173">
    <property type="component" value="Chromosome"/>
</dbReference>
<gene>
    <name evidence="6" type="ordered locus">Dvul_2013</name>
</gene>
<evidence type="ECO:0000256" key="5">
    <source>
        <dbReference type="SAM" id="MobiDB-lite"/>
    </source>
</evidence>
<feature type="compositionally biased region" description="Basic and acidic residues" evidence="5">
    <location>
        <begin position="17"/>
        <end position="30"/>
    </location>
</feature>
<dbReference type="Pfam" id="PF04751">
    <property type="entry name" value="DarP"/>
    <property type="match status" value="1"/>
</dbReference>
<dbReference type="InterPro" id="IPR023153">
    <property type="entry name" value="DarP_sf"/>
</dbReference>
<keyword evidence="4" id="KW-0694">RNA-binding</keyword>
<dbReference type="PANTHER" id="PTHR38101:SF1">
    <property type="entry name" value="UPF0307 PROTEIN YJGA"/>
    <property type="match status" value="1"/>
</dbReference>
<evidence type="ECO:0000256" key="2">
    <source>
        <dbReference type="ARBA" id="ARBA00022517"/>
    </source>
</evidence>
<dbReference type="AlphaFoldDB" id="A0A0H3ABH8"/>
<dbReference type="SMR" id="A0A0H3ABH8"/>
<sequence length="186" mass="21007">MARARRRDSGADVPEEEVSRSQRKRESTAMQKLGERLTRIGEARLRTLDLPPDLMAAVLEWHGLPTHEARRRQLQFIGRLMREADVDAVSEAVDALDAPHRVSTEAFHELEVLRDRLMEEGPVVVDEILALWPHADRQQLRQMVRNAQAERAAGKPPRNFRALFRLLRDISEAAPAAGGVMPDGGR</sequence>
<accession>A0A0H3ABH8</accession>
<dbReference type="GO" id="GO:0005829">
    <property type="term" value="C:cytosol"/>
    <property type="evidence" value="ECO:0007669"/>
    <property type="project" value="TreeGrafter"/>
</dbReference>
<dbReference type="GO" id="GO:0042254">
    <property type="term" value="P:ribosome biogenesis"/>
    <property type="evidence" value="ECO:0007669"/>
    <property type="project" value="UniProtKB-KW"/>
</dbReference>
<evidence type="ECO:0000256" key="1">
    <source>
        <dbReference type="ARBA" id="ARBA00022490"/>
    </source>
</evidence>
<organism evidence="6 7">
    <name type="scientific">Nitratidesulfovibrio vulgaris (strain DP4)</name>
    <name type="common">Desulfovibrio vulgaris</name>
    <dbReference type="NCBI Taxonomy" id="391774"/>
    <lineage>
        <taxon>Bacteria</taxon>
        <taxon>Pseudomonadati</taxon>
        <taxon>Thermodesulfobacteriota</taxon>
        <taxon>Desulfovibrionia</taxon>
        <taxon>Desulfovibrionales</taxon>
        <taxon>Desulfovibrionaceae</taxon>
        <taxon>Nitratidesulfovibrio</taxon>
    </lineage>
</organism>
<dbReference type="CDD" id="cd16331">
    <property type="entry name" value="YjgA-like"/>
    <property type="match status" value="1"/>
</dbReference>
<dbReference type="HOGENOM" id="CLU_106757_3_0_7"/>
<dbReference type="KEGG" id="dvl:Dvul_2013"/>